<evidence type="ECO:0000256" key="4">
    <source>
        <dbReference type="ARBA" id="ARBA00022702"/>
    </source>
</evidence>
<accession>A0AAV1WNW3</accession>
<dbReference type="PANTHER" id="PTHR34270:SF3">
    <property type="entry name" value="PROTEIN RALF-LIKE 16-RELATED"/>
    <property type="match status" value="1"/>
</dbReference>
<keyword evidence="10" id="KW-1185">Reference proteome</keyword>
<keyword evidence="3" id="KW-0964">Secreted</keyword>
<proteinExistence type="inferred from homology"/>
<dbReference type="GO" id="GO:0005576">
    <property type="term" value="C:extracellular region"/>
    <property type="evidence" value="ECO:0007669"/>
    <property type="project" value="UniProtKB-SubCell"/>
</dbReference>
<evidence type="ECO:0000256" key="7">
    <source>
        <dbReference type="ARBA" id="ARBA00037228"/>
    </source>
</evidence>
<evidence type="ECO:0000256" key="3">
    <source>
        <dbReference type="ARBA" id="ARBA00022525"/>
    </source>
</evidence>
<sequence>MIRVLYLCALLLSMTMLNQGVMGNDINVKSESCKKNGHEIPGCNGKKPPIEANPYRRGCSAITRCRRDD</sequence>
<evidence type="ECO:0000313" key="10">
    <source>
        <dbReference type="Proteomes" id="UP001497480"/>
    </source>
</evidence>
<dbReference type="InterPro" id="IPR008801">
    <property type="entry name" value="RALF"/>
</dbReference>
<comment type="function">
    <text evidence="7">Cell signaling peptide that may regulate plant stress, growth, and development. Mediates a rapid alkalinization of extracellular space by mediating a transient increase in the cytoplasmic Ca(2+) concentration leading to a calcium-dependent signaling events through a cell surface receptor and a concomitant activation of some intracellular mitogen-activated protein kinases.</text>
</comment>
<keyword evidence="5 8" id="KW-0732">Signal</keyword>
<dbReference type="PANTHER" id="PTHR34270">
    <property type="entry name" value="PROTEIN RALF-LIKE 15-RELATED"/>
    <property type="match status" value="1"/>
</dbReference>
<name>A0AAV1WNW3_LUPLU</name>
<evidence type="ECO:0000256" key="5">
    <source>
        <dbReference type="ARBA" id="ARBA00022729"/>
    </source>
</evidence>
<evidence type="ECO:0000256" key="2">
    <source>
        <dbReference type="ARBA" id="ARBA00009178"/>
    </source>
</evidence>
<dbReference type="Proteomes" id="UP001497480">
    <property type="component" value="Unassembled WGS sequence"/>
</dbReference>
<organism evidence="9 10">
    <name type="scientific">Lupinus luteus</name>
    <name type="common">European yellow lupine</name>
    <dbReference type="NCBI Taxonomy" id="3873"/>
    <lineage>
        <taxon>Eukaryota</taxon>
        <taxon>Viridiplantae</taxon>
        <taxon>Streptophyta</taxon>
        <taxon>Embryophyta</taxon>
        <taxon>Tracheophyta</taxon>
        <taxon>Spermatophyta</taxon>
        <taxon>Magnoliopsida</taxon>
        <taxon>eudicotyledons</taxon>
        <taxon>Gunneridae</taxon>
        <taxon>Pentapetalae</taxon>
        <taxon>rosids</taxon>
        <taxon>fabids</taxon>
        <taxon>Fabales</taxon>
        <taxon>Fabaceae</taxon>
        <taxon>Papilionoideae</taxon>
        <taxon>50 kb inversion clade</taxon>
        <taxon>genistoids sensu lato</taxon>
        <taxon>core genistoids</taxon>
        <taxon>Genisteae</taxon>
        <taxon>Lupinus</taxon>
    </lineage>
</organism>
<gene>
    <name evidence="9" type="ORF">LLUT_LOCUS11784</name>
</gene>
<evidence type="ECO:0000256" key="1">
    <source>
        <dbReference type="ARBA" id="ARBA00004613"/>
    </source>
</evidence>
<dbReference type="GO" id="GO:0005179">
    <property type="term" value="F:hormone activity"/>
    <property type="evidence" value="ECO:0007669"/>
    <property type="project" value="UniProtKB-KW"/>
</dbReference>
<evidence type="ECO:0000256" key="6">
    <source>
        <dbReference type="ARBA" id="ARBA00023157"/>
    </source>
</evidence>
<keyword evidence="4" id="KW-0372">Hormone</keyword>
<feature type="chain" id="PRO_5043326378" evidence="8">
    <location>
        <begin position="24"/>
        <end position="69"/>
    </location>
</feature>
<feature type="signal peptide" evidence="8">
    <location>
        <begin position="1"/>
        <end position="23"/>
    </location>
</feature>
<keyword evidence="6" id="KW-1015">Disulfide bond</keyword>
<dbReference type="GO" id="GO:0040008">
    <property type="term" value="P:regulation of growth"/>
    <property type="evidence" value="ECO:0007669"/>
    <property type="project" value="UniProtKB-ARBA"/>
</dbReference>
<reference evidence="9 10" key="1">
    <citation type="submission" date="2024-03" db="EMBL/GenBank/DDBJ databases">
        <authorList>
            <person name="Martinez-Hernandez J."/>
        </authorList>
    </citation>
    <scope>NUCLEOTIDE SEQUENCE [LARGE SCALE GENOMIC DNA]</scope>
</reference>
<dbReference type="Pfam" id="PF05498">
    <property type="entry name" value="RALF"/>
    <property type="match status" value="1"/>
</dbReference>
<protein>
    <submittedName>
        <fullName evidence="9">Uncharacterized protein</fullName>
    </submittedName>
</protein>
<comment type="subcellular location">
    <subcellularLocation>
        <location evidence="1">Secreted</location>
    </subcellularLocation>
</comment>
<dbReference type="AlphaFoldDB" id="A0AAV1WNW3"/>
<comment type="caution">
    <text evidence="9">The sequence shown here is derived from an EMBL/GenBank/DDBJ whole genome shotgun (WGS) entry which is preliminary data.</text>
</comment>
<evidence type="ECO:0000313" key="9">
    <source>
        <dbReference type="EMBL" id="CAL0310724.1"/>
    </source>
</evidence>
<dbReference type="EMBL" id="CAXHTB010000008">
    <property type="protein sequence ID" value="CAL0310724.1"/>
    <property type="molecule type" value="Genomic_DNA"/>
</dbReference>
<evidence type="ECO:0000256" key="8">
    <source>
        <dbReference type="SAM" id="SignalP"/>
    </source>
</evidence>
<comment type="similarity">
    <text evidence="2">Belongs to the plant rapid alkalinization factor (RALF) family.</text>
</comment>